<evidence type="ECO:0000256" key="1">
    <source>
        <dbReference type="SAM" id="MobiDB-lite"/>
    </source>
</evidence>
<feature type="compositionally biased region" description="Polar residues" evidence="1">
    <location>
        <begin position="1"/>
        <end position="19"/>
    </location>
</feature>
<comment type="caution">
    <text evidence="2">The sequence shown here is derived from an EMBL/GenBank/DDBJ whole genome shotgun (WGS) entry which is preliminary data.</text>
</comment>
<dbReference type="EMBL" id="NHOQ01000293">
    <property type="protein sequence ID" value="PWA31554.1"/>
    <property type="molecule type" value="Genomic_DNA"/>
</dbReference>
<gene>
    <name evidence="2" type="ORF">CCH79_00002994</name>
</gene>
<accession>A0A315W755</accession>
<feature type="compositionally biased region" description="Polar residues" evidence="1">
    <location>
        <begin position="309"/>
        <end position="322"/>
    </location>
</feature>
<proteinExistence type="predicted"/>
<keyword evidence="3" id="KW-1185">Reference proteome</keyword>
<dbReference type="AlphaFoldDB" id="A0A315W755"/>
<organism evidence="2 3">
    <name type="scientific">Gambusia affinis</name>
    <name type="common">Western mosquitofish</name>
    <name type="synonym">Heterandria affinis</name>
    <dbReference type="NCBI Taxonomy" id="33528"/>
    <lineage>
        <taxon>Eukaryota</taxon>
        <taxon>Metazoa</taxon>
        <taxon>Chordata</taxon>
        <taxon>Craniata</taxon>
        <taxon>Vertebrata</taxon>
        <taxon>Euteleostomi</taxon>
        <taxon>Actinopterygii</taxon>
        <taxon>Neopterygii</taxon>
        <taxon>Teleostei</taxon>
        <taxon>Neoteleostei</taxon>
        <taxon>Acanthomorphata</taxon>
        <taxon>Ovalentaria</taxon>
        <taxon>Atherinomorphae</taxon>
        <taxon>Cyprinodontiformes</taxon>
        <taxon>Poeciliidae</taxon>
        <taxon>Poeciliinae</taxon>
        <taxon>Gambusia</taxon>
    </lineage>
</organism>
<feature type="region of interest" description="Disordered" evidence="1">
    <location>
        <begin position="1"/>
        <end position="23"/>
    </location>
</feature>
<evidence type="ECO:0000313" key="2">
    <source>
        <dbReference type="EMBL" id="PWA31554.1"/>
    </source>
</evidence>
<protein>
    <submittedName>
        <fullName evidence="2">Uncharacterized protein</fullName>
    </submittedName>
</protein>
<dbReference type="Proteomes" id="UP000250572">
    <property type="component" value="Unassembled WGS sequence"/>
</dbReference>
<reference evidence="2 3" key="1">
    <citation type="journal article" date="2018" name="G3 (Bethesda)">
        <title>A High-Quality Reference Genome for the Invasive Mosquitofish Gambusia affinis Using a Chicago Library.</title>
        <authorList>
            <person name="Hoffberg S.L."/>
            <person name="Troendle N.J."/>
            <person name="Glenn T.C."/>
            <person name="Mahmud O."/>
            <person name="Louha S."/>
            <person name="Chalopin D."/>
            <person name="Bennetzen J.L."/>
            <person name="Mauricio R."/>
        </authorList>
    </citation>
    <scope>NUCLEOTIDE SEQUENCE [LARGE SCALE GENOMIC DNA]</scope>
    <source>
        <strain evidence="2">NE01/NJP1002.9</strain>
        <tissue evidence="2">Muscle</tissue>
    </source>
</reference>
<sequence length="359" mass="40272">MVPASMQPSPSEPGTSTITHLPPHLLSRPSEEGAWPPVLAITPPDIKQLNSNNGFSTHSESTRDSSVFMDGRLMMNFFSLFFTPFLSALSEALCFSFELPNIVCELDFFASCWVRRIHVQSSSSSVVSTVHIEVQFFLCFLPLSEILATFRFLRKVRVLQDHGFGLAQTVSGALRAFYPHLNRSLCSSTLLRSLNKWHLFNSILKHTWGGYSVSMSNHCYVIWLINSDPKFHSVSKTAEDNDILERTMTIGSWSFTQNLIQINWPIFRDTILSDDNLRISVLILDEFQQSSESKWCHPQPDRTGFQPGPITNNHHTPVTSPFNLERGKSDKKGLALVVEVSKGCRPEDQARGGVGVVEG</sequence>
<feature type="region of interest" description="Disordered" evidence="1">
    <location>
        <begin position="294"/>
        <end position="327"/>
    </location>
</feature>
<evidence type="ECO:0000313" key="3">
    <source>
        <dbReference type="Proteomes" id="UP000250572"/>
    </source>
</evidence>
<name>A0A315W755_GAMAF</name>